<evidence type="ECO:0000313" key="2">
    <source>
        <dbReference type="Proteomes" id="UP000694543"/>
    </source>
</evidence>
<dbReference type="AlphaFoldDB" id="A0A8C3KSU7"/>
<dbReference type="Proteomes" id="UP000694543">
    <property type="component" value="Unplaced"/>
</dbReference>
<dbReference type="Ensembl" id="ENSCPIT00010000067.1">
    <property type="protein sequence ID" value="ENSCPIP00010000051.1"/>
    <property type="gene ID" value="ENSCPIG00010000050.1"/>
</dbReference>
<organism evidence="1 2">
    <name type="scientific">Chrysolophus pictus</name>
    <name type="common">Golden pheasant</name>
    <name type="synonym">Phasianus pictus</name>
    <dbReference type="NCBI Taxonomy" id="9089"/>
    <lineage>
        <taxon>Eukaryota</taxon>
        <taxon>Metazoa</taxon>
        <taxon>Chordata</taxon>
        <taxon>Craniata</taxon>
        <taxon>Vertebrata</taxon>
        <taxon>Euteleostomi</taxon>
        <taxon>Archelosauria</taxon>
        <taxon>Archosauria</taxon>
        <taxon>Dinosauria</taxon>
        <taxon>Saurischia</taxon>
        <taxon>Theropoda</taxon>
        <taxon>Coelurosauria</taxon>
        <taxon>Aves</taxon>
        <taxon>Neognathae</taxon>
        <taxon>Galloanserae</taxon>
        <taxon>Galliformes</taxon>
        <taxon>Phasianidae</taxon>
        <taxon>Phasianinae</taxon>
        <taxon>Chrysolophus</taxon>
    </lineage>
</organism>
<evidence type="ECO:0000313" key="1">
    <source>
        <dbReference type="Ensembl" id="ENSCPIP00010000051.1"/>
    </source>
</evidence>
<keyword evidence="2" id="KW-1185">Reference proteome</keyword>
<name>A0A8C3KSU7_CHRPC</name>
<proteinExistence type="predicted"/>
<sequence length="145" mass="16223">MCNYASPAERCLMSQITLWKSIKALSPWFPSSAPLLPYISIPVAERLCQHSIKMCSRGSSCHSHETSCHGSRSSCHDSEPSCHYTIQRVPVPKYTYVTPCCPPVQTFCPPVQPCCPPVKTYCPPIPYCPQYTKNICKLPPPCPKY</sequence>
<reference evidence="1" key="2">
    <citation type="submission" date="2025-09" db="UniProtKB">
        <authorList>
            <consortium name="Ensembl"/>
        </authorList>
    </citation>
    <scope>IDENTIFICATION</scope>
</reference>
<accession>A0A8C3KSU7</accession>
<reference evidence="1" key="1">
    <citation type="submission" date="2025-08" db="UniProtKB">
        <authorList>
            <consortium name="Ensembl"/>
        </authorList>
    </citation>
    <scope>IDENTIFICATION</scope>
</reference>
<protein>
    <submittedName>
        <fullName evidence="1">Uncharacterized protein</fullName>
    </submittedName>
</protein>